<reference evidence="1" key="1">
    <citation type="submission" date="2021-03" db="EMBL/GenBank/DDBJ databases">
        <title>Draft genome sequence of rust myrtle Austropuccinia psidii MF-1, a brazilian biotype.</title>
        <authorList>
            <person name="Quecine M.C."/>
            <person name="Pachon D.M.R."/>
            <person name="Bonatelli M.L."/>
            <person name="Correr F.H."/>
            <person name="Franceschini L.M."/>
            <person name="Leite T.F."/>
            <person name="Margarido G.R.A."/>
            <person name="Almeida C.A."/>
            <person name="Ferrarezi J.A."/>
            <person name="Labate C.A."/>
        </authorList>
    </citation>
    <scope>NUCLEOTIDE SEQUENCE</scope>
    <source>
        <strain evidence="1">MF-1</strain>
    </source>
</reference>
<protein>
    <submittedName>
        <fullName evidence="1">Uncharacterized protein</fullName>
    </submittedName>
</protein>
<accession>A0A9Q3GHR0</accession>
<dbReference type="Proteomes" id="UP000765509">
    <property type="component" value="Unassembled WGS sequence"/>
</dbReference>
<gene>
    <name evidence="1" type="ORF">O181_007289</name>
</gene>
<evidence type="ECO:0000313" key="1">
    <source>
        <dbReference type="EMBL" id="MBW0467574.1"/>
    </source>
</evidence>
<sequence length="122" mass="13380">MANQLTIGVTRGGIRGGGFINRNFQFKSPTLLDADPQSLGIVRKAIAGLRTISFCKIAELTPAGPSSSRFNTRNPFPWKIGARWLNNSDRLETIVISSYVINLCRGILYSERSLKLSKTPGP</sequence>
<name>A0A9Q3GHR0_9BASI</name>
<keyword evidence="2" id="KW-1185">Reference proteome</keyword>
<evidence type="ECO:0000313" key="2">
    <source>
        <dbReference type="Proteomes" id="UP000765509"/>
    </source>
</evidence>
<proteinExistence type="predicted"/>
<comment type="caution">
    <text evidence="1">The sequence shown here is derived from an EMBL/GenBank/DDBJ whole genome shotgun (WGS) entry which is preliminary data.</text>
</comment>
<organism evidence="1 2">
    <name type="scientific">Austropuccinia psidii MF-1</name>
    <dbReference type="NCBI Taxonomy" id="1389203"/>
    <lineage>
        <taxon>Eukaryota</taxon>
        <taxon>Fungi</taxon>
        <taxon>Dikarya</taxon>
        <taxon>Basidiomycota</taxon>
        <taxon>Pucciniomycotina</taxon>
        <taxon>Pucciniomycetes</taxon>
        <taxon>Pucciniales</taxon>
        <taxon>Sphaerophragmiaceae</taxon>
        <taxon>Austropuccinia</taxon>
    </lineage>
</organism>
<dbReference type="EMBL" id="AVOT02001621">
    <property type="protein sequence ID" value="MBW0467574.1"/>
    <property type="molecule type" value="Genomic_DNA"/>
</dbReference>
<dbReference type="AlphaFoldDB" id="A0A9Q3GHR0"/>